<dbReference type="PANTHER" id="PTHR23534:SF1">
    <property type="entry name" value="MAJOR FACILITATOR SUPERFAMILY PROTEIN"/>
    <property type="match status" value="1"/>
</dbReference>
<keyword evidence="3 6" id="KW-0812">Transmembrane</keyword>
<dbReference type="Pfam" id="PF07690">
    <property type="entry name" value="MFS_1"/>
    <property type="match status" value="1"/>
</dbReference>
<sequence>MSQGSSRSNAIVEQDDRYNSYIHSEQKQRKLYKKTLIVIILSQIFGGAGLSAGVTVGALLAKEMLGRDSFAGVPSALITLGSAVAALMVGILSQRLGRRTGLATGFFIGGIGAIGVVIAAVMSSLPLLFVSLFLYGSGTATNLQARYAGTDLARPTERAKAVSMAMVFTTIGAVAGPNLVDPMSNFAKSVGLPPLSGPFILGGVAFLLAAIVLFIMLRPDPFIVSQVIARHQATVMSSPNLATTKEQQQKTTPVNQQLEMARGNKRGIYIGATVMVITQIVMVAIMTMTPIHMTAHGHGLGDVGLVIGIHVAAMYLPSLITGILVDKWGRTRMSYLAGTTLLASGLLAAFAPGDSLFILILALALLGLGWNFGLISGTAQIVDATPAHSRAKTQGAVDVFIAIAGASGGALSGAIVAGSSYMTLSLIGAALSLVLIPIMIWDRRSNKQRYALHSSALADQKSVDS</sequence>
<organism evidence="8 9">
    <name type="scientific">Paenibacillus yanchengensis</name>
    <dbReference type="NCBI Taxonomy" id="2035833"/>
    <lineage>
        <taxon>Bacteria</taxon>
        <taxon>Bacillati</taxon>
        <taxon>Bacillota</taxon>
        <taxon>Bacilli</taxon>
        <taxon>Bacillales</taxon>
        <taxon>Paenibacillaceae</taxon>
        <taxon>Paenibacillus</taxon>
    </lineage>
</organism>
<comment type="caution">
    <text evidence="8">The sequence shown here is derived from an EMBL/GenBank/DDBJ whole genome shotgun (WGS) entry which is preliminary data.</text>
</comment>
<feature type="transmembrane region" description="Helical" evidence="6">
    <location>
        <begin position="421"/>
        <end position="441"/>
    </location>
</feature>
<evidence type="ECO:0000313" key="8">
    <source>
        <dbReference type="EMBL" id="MFD2118106.1"/>
    </source>
</evidence>
<proteinExistence type="predicted"/>
<evidence type="ECO:0000256" key="3">
    <source>
        <dbReference type="ARBA" id="ARBA00022692"/>
    </source>
</evidence>
<feature type="transmembrane region" description="Helical" evidence="6">
    <location>
        <begin position="161"/>
        <end position="179"/>
    </location>
</feature>
<reference evidence="9" key="1">
    <citation type="journal article" date="2019" name="Int. J. Syst. Evol. Microbiol.">
        <title>The Global Catalogue of Microorganisms (GCM) 10K type strain sequencing project: providing services to taxonomists for standard genome sequencing and annotation.</title>
        <authorList>
            <consortium name="The Broad Institute Genomics Platform"/>
            <consortium name="The Broad Institute Genome Sequencing Center for Infectious Disease"/>
            <person name="Wu L."/>
            <person name="Ma J."/>
        </authorList>
    </citation>
    <scope>NUCLEOTIDE SEQUENCE [LARGE SCALE GENOMIC DNA]</scope>
    <source>
        <strain evidence="9">GH52</strain>
    </source>
</reference>
<keyword evidence="4 6" id="KW-1133">Transmembrane helix</keyword>
<feature type="transmembrane region" description="Helical" evidence="6">
    <location>
        <begin position="199"/>
        <end position="217"/>
    </location>
</feature>
<evidence type="ECO:0000256" key="4">
    <source>
        <dbReference type="ARBA" id="ARBA00022989"/>
    </source>
</evidence>
<name>A0ABW4YR04_9BACL</name>
<feature type="transmembrane region" description="Helical" evidence="6">
    <location>
        <begin position="303"/>
        <end position="325"/>
    </location>
</feature>
<feature type="transmembrane region" description="Helical" evidence="6">
    <location>
        <begin position="100"/>
        <end position="121"/>
    </location>
</feature>
<keyword evidence="5 6" id="KW-0472">Membrane</keyword>
<evidence type="ECO:0000259" key="7">
    <source>
        <dbReference type="PROSITE" id="PS50850"/>
    </source>
</evidence>
<dbReference type="EMBL" id="JBHUHO010000049">
    <property type="protein sequence ID" value="MFD2118106.1"/>
    <property type="molecule type" value="Genomic_DNA"/>
</dbReference>
<comment type="subcellular location">
    <subcellularLocation>
        <location evidence="1">Cell membrane</location>
        <topology evidence="1">Multi-pass membrane protein</topology>
    </subcellularLocation>
</comment>
<dbReference type="Gene3D" id="1.20.1250.20">
    <property type="entry name" value="MFS general substrate transporter like domains"/>
    <property type="match status" value="1"/>
</dbReference>
<dbReference type="PROSITE" id="PS50850">
    <property type="entry name" value="MFS"/>
    <property type="match status" value="1"/>
</dbReference>
<evidence type="ECO:0000256" key="5">
    <source>
        <dbReference type="ARBA" id="ARBA00023136"/>
    </source>
</evidence>
<accession>A0ABW4YR04</accession>
<keyword evidence="9" id="KW-1185">Reference proteome</keyword>
<protein>
    <submittedName>
        <fullName evidence="8">MFS transporter</fullName>
    </submittedName>
</protein>
<keyword evidence="2" id="KW-0813">Transport</keyword>
<feature type="transmembrane region" description="Helical" evidence="6">
    <location>
        <begin position="356"/>
        <end position="375"/>
    </location>
</feature>
<dbReference type="InterPro" id="IPR011701">
    <property type="entry name" value="MFS"/>
</dbReference>
<feature type="domain" description="Major facilitator superfamily (MFS) profile" evidence="7">
    <location>
        <begin position="35"/>
        <end position="446"/>
    </location>
</feature>
<evidence type="ECO:0000256" key="1">
    <source>
        <dbReference type="ARBA" id="ARBA00004651"/>
    </source>
</evidence>
<dbReference type="InterPro" id="IPR020846">
    <property type="entry name" value="MFS_dom"/>
</dbReference>
<dbReference type="Proteomes" id="UP001597362">
    <property type="component" value="Unassembled WGS sequence"/>
</dbReference>
<feature type="transmembrane region" description="Helical" evidence="6">
    <location>
        <begin position="396"/>
        <end position="415"/>
    </location>
</feature>
<feature type="transmembrane region" description="Helical" evidence="6">
    <location>
        <begin position="268"/>
        <end position="291"/>
    </location>
</feature>
<dbReference type="PANTHER" id="PTHR23534">
    <property type="entry name" value="MFS PERMEASE"/>
    <property type="match status" value="1"/>
</dbReference>
<feature type="transmembrane region" description="Helical" evidence="6">
    <location>
        <begin position="127"/>
        <end position="149"/>
    </location>
</feature>
<evidence type="ECO:0000313" key="9">
    <source>
        <dbReference type="Proteomes" id="UP001597362"/>
    </source>
</evidence>
<dbReference type="SUPFAM" id="SSF103473">
    <property type="entry name" value="MFS general substrate transporter"/>
    <property type="match status" value="1"/>
</dbReference>
<feature type="transmembrane region" description="Helical" evidence="6">
    <location>
        <begin position="36"/>
        <end position="61"/>
    </location>
</feature>
<feature type="transmembrane region" description="Helical" evidence="6">
    <location>
        <begin position="332"/>
        <end position="350"/>
    </location>
</feature>
<feature type="transmembrane region" description="Helical" evidence="6">
    <location>
        <begin position="73"/>
        <end position="93"/>
    </location>
</feature>
<dbReference type="InterPro" id="IPR036259">
    <property type="entry name" value="MFS_trans_sf"/>
</dbReference>
<evidence type="ECO:0000256" key="2">
    <source>
        <dbReference type="ARBA" id="ARBA00022448"/>
    </source>
</evidence>
<dbReference type="RefSeq" id="WP_377775689.1">
    <property type="nucleotide sequence ID" value="NZ_JBHUHO010000049.1"/>
</dbReference>
<gene>
    <name evidence="8" type="ORF">ACFSJH_20605</name>
</gene>
<evidence type="ECO:0000256" key="6">
    <source>
        <dbReference type="SAM" id="Phobius"/>
    </source>
</evidence>